<name>A0A2T3ZEM3_TRIA4</name>
<keyword evidence="2" id="KW-1185">Reference proteome</keyword>
<proteinExistence type="predicted"/>
<sequence>MHSRWAAVEPPCLLSIPGRVQSAALLCRLAPLHPSLSPACLQIMPFTCRAGRGTYPKQANQGQGCDRIRGEPITTYHRAPVCGLRPAGAVDELKSQLPSRAAIS</sequence>
<dbReference type="AlphaFoldDB" id="A0A2T3ZEM3"/>
<protein>
    <submittedName>
        <fullName evidence="1">Uncharacterized protein</fullName>
    </submittedName>
</protein>
<organism evidence="1 2">
    <name type="scientific">Trichoderma asperellum (strain ATCC 204424 / CBS 433.97 / NBRC 101777)</name>
    <dbReference type="NCBI Taxonomy" id="1042311"/>
    <lineage>
        <taxon>Eukaryota</taxon>
        <taxon>Fungi</taxon>
        <taxon>Dikarya</taxon>
        <taxon>Ascomycota</taxon>
        <taxon>Pezizomycotina</taxon>
        <taxon>Sordariomycetes</taxon>
        <taxon>Hypocreomycetidae</taxon>
        <taxon>Hypocreales</taxon>
        <taxon>Hypocreaceae</taxon>
        <taxon>Trichoderma</taxon>
    </lineage>
</organism>
<evidence type="ECO:0000313" key="2">
    <source>
        <dbReference type="Proteomes" id="UP000240493"/>
    </source>
</evidence>
<evidence type="ECO:0000313" key="1">
    <source>
        <dbReference type="EMBL" id="PTB43244.1"/>
    </source>
</evidence>
<dbReference type="EMBL" id="KZ679259">
    <property type="protein sequence ID" value="PTB43244.1"/>
    <property type="molecule type" value="Genomic_DNA"/>
</dbReference>
<gene>
    <name evidence="1" type="ORF">M441DRAFT_368538</name>
</gene>
<reference evidence="1 2" key="1">
    <citation type="submission" date="2016-07" db="EMBL/GenBank/DDBJ databases">
        <title>Multiple horizontal gene transfer events from other fungi enriched the ability of initially mycotrophic Trichoderma (Ascomycota) to feed on dead plant biomass.</title>
        <authorList>
            <consortium name="DOE Joint Genome Institute"/>
            <person name="Aerts A."/>
            <person name="Atanasova L."/>
            <person name="Chenthamara K."/>
            <person name="Zhang J."/>
            <person name="Grujic M."/>
            <person name="Henrissat B."/>
            <person name="Kuo A."/>
            <person name="Salamov A."/>
            <person name="Lipzen A."/>
            <person name="Labutti K."/>
            <person name="Barry K."/>
            <person name="Miao Y."/>
            <person name="Rahimi M.J."/>
            <person name="Shen Q."/>
            <person name="Grigoriev I.V."/>
            <person name="Kubicek C.P."/>
            <person name="Druzhinina I.S."/>
        </authorList>
    </citation>
    <scope>NUCLEOTIDE SEQUENCE [LARGE SCALE GENOMIC DNA]</scope>
    <source>
        <strain evidence="1 2">CBS 433.97</strain>
    </source>
</reference>
<accession>A0A2T3ZEM3</accession>
<dbReference type="Proteomes" id="UP000240493">
    <property type="component" value="Unassembled WGS sequence"/>
</dbReference>